<proteinExistence type="predicted"/>
<reference evidence="1" key="1">
    <citation type="submission" date="2021-05" db="EMBL/GenBank/DDBJ databases">
        <authorList>
            <person name="Scholz U."/>
            <person name="Mascher M."/>
            <person name="Fiebig A."/>
        </authorList>
    </citation>
    <scope>NUCLEOTIDE SEQUENCE [LARGE SCALE GENOMIC DNA]</scope>
</reference>
<evidence type="ECO:0000313" key="1">
    <source>
        <dbReference type="EnsemblPlants" id="AVESA.00010b.r2.4AG0624800.2.CDS"/>
    </source>
</evidence>
<dbReference type="Proteomes" id="UP001732700">
    <property type="component" value="Chromosome 4A"/>
</dbReference>
<dbReference type="EnsemblPlants" id="AVESA.00010b.r2.4AG0624800.2">
    <property type="protein sequence ID" value="AVESA.00010b.r2.4AG0624800.2.CDS"/>
    <property type="gene ID" value="AVESA.00010b.r2.4AG0624800"/>
</dbReference>
<evidence type="ECO:0000313" key="2">
    <source>
        <dbReference type="Proteomes" id="UP001732700"/>
    </source>
</evidence>
<sequence length="1175" mass="129713">MHRTACFKQVLKGDKKENNKDNDANGTPSTNLETDGVINEQNKGCHNAYIKKIGPWGGVGGNYVDIKVAPLCLKSITIKSGRHVYSLEFLYIDEHGVPHHAGPWGGVCPYHTDGVLHTIQLGSSEFLTGISGTIGSPSTNQYKNKIVNSLTFISNDRQYGPFGGLGGMPFCSPPLSSNSRIVGFFGRSGDIIDAIGLYVNIEWEPMEKQDLITKVGPWGGDLGYMHYHDVDVVPRRLISVVICCGNMIDSLAFTYSGSDGQQHTAGPWGRSCMYRMGDFHTIMLGRLEIVKEVIGTVDQDALTSLSFVTNIGTYGPFGDGRGMPFRTPTQDNDSIIVGFFAMAAQYINAVGFYLAPIKKQDNDVAACTNPELEDNIKKLDKAFISKIGMWGGFKGNRKDIEVAPLYLNSITIRTGEVLFSLAFSYHGDDGKQHHAGPWGASEGFSYGSFDTIQLGHLEFLTEVSGTIGPSLKYSSNVQTELSTDYYYIDQSSEVVTSIMFITNVRQYGPFGGGGGIPFHSPALSSGSIVGFFAHAERVVDAIGIYVNLETEPTKEQDSVMKIGPWGGNSVRPNDVDVLPRRLISVVLHSGKVINSFTFTYSDCDGQEHTAGPWGRTSEPKDGSSHTILLGQSDFLIEVFGTIGQSSEHLDVVTSLLFVTNTGRYGPYGEGGGTHFRSPLQTNCSIVGFFVNGEDLIDAIGVYFSPERETVIRVDIKYASSVLEHIILDKSMGPTNVPLALLQHLTEDFADKRQIGRGGFGVVYKGDLQNGSVAIKRLSNPHTIEEELFYREATSLISVQHKNIVRLLGYCANTESQAMINPEPGEKLKFIFAEIRERLLCFEYFKNGSLGKYLTDELTGLEWHARYQIIKGICNGLDYLHNEKGIIHRDLKPDNILIDDLMVPKITDFGTSKFLDGATHAVTSNSTMSFGYSAQEFIHRGVVSFKSDIYSFGVIILELVTGRKGDPDIKNVLRRWRHRWNKSVKYPPFGYEQVTKCIEIALRCLSHSPNKRPCVRDILSMLNAIESTDDQINGSGESPVGSINPYPWELIEFDKLELNFPFEINKQIPCSLELTNATDDDVAFDVHKTGMLRYCIEPNRGVVPARSKRIVIVTLQPRKEAPSGMMCKDEFVVVRCAAVNEGLITAEDIHDHMFDSKLVDEVTLSVVFPSSDTITK</sequence>
<keyword evidence="2" id="KW-1185">Reference proteome</keyword>
<accession>A0ACD5WIR4</accession>
<reference evidence="1" key="2">
    <citation type="submission" date="2025-09" db="UniProtKB">
        <authorList>
            <consortium name="EnsemblPlants"/>
        </authorList>
    </citation>
    <scope>IDENTIFICATION</scope>
</reference>
<organism evidence="1 2">
    <name type="scientific">Avena sativa</name>
    <name type="common">Oat</name>
    <dbReference type="NCBI Taxonomy" id="4498"/>
    <lineage>
        <taxon>Eukaryota</taxon>
        <taxon>Viridiplantae</taxon>
        <taxon>Streptophyta</taxon>
        <taxon>Embryophyta</taxon>
        <taxon>Tracheophyta</taxon>
        <taxon>Spermatophyta</taxon>
        <taxon>Magnoliopsida</taxon>
        <taxon>Liliopsida</taxon>
        <taxon>Poales</taxon>
        <taxon>Poaceae</taxon>
        <taxon>BOP clade</taxon>
        <taxon>Pooideae</taxon>
        <taxon>Poodae</taxon>
        <taxon>Poeae</taxon>
        <taxon>Poeae Chloroplast Group 1 (Aveneae type)</taxon>
        <taxon>Aveninae</taxon>
        <taxon>Avena</taxon>
    </lineage>
</organism>
<name>A0ACD5WIR4_AVESA</name>
<protein>
    <submittedName>
        <fullName evidence="1">Uncharacterized protein</fullName>
    </submittedName>
</protein>